<evidence type="ECO:0000313" key="1">
    <source>
        <dbReference type="EMBL" id="KAI4374111.1"/>
    </source>
</evidence>
<proteinExistence type="predicted"/>
<sequence>MASPHFISVVAPVPHTTRCPSLPKGTPRLPPSIAGAAKKFRASTVSCQSRDQNDGFIDRRNVLIGLGGVYGAVGLGTDPLALAAPISAPNVDKCSAAEVPSGVTPTNCCPPPSTKIIDFKPPPFNSLRIRPAAQLAPPDYIDKYNKAIELMKALPEDDPRSFMQQANVHCTYCNGAYDQVGFPNLELQVHSSWLFFPFHRYYLYFHEKILGKLLGDPSFALPFWNWDSPPGMAMPQIFANSGLTLYDGKRNPKHFPPTVLDLDYSGTDPTTTKDEQIRTNLTIMYRQMVSGAKIPYQFFGQPYRAGDEADPGAGTIESEPHNNIHAWCGDPGQPSGEDMGNFYTAGRDPIFMGHHANVDRMWTLWKAIGGKKRKDITDSDWLNASFAFYDENADLVRVTVKDCLDNKALGYAYQEVDIPWLKAKPIPRRKTKKVANLFGSERAAVAATKGPITATFVNFPVKLDKKVITLVKRPKTGRTPAEKEEEEEILVIKGIEYDKQRFVKFDVYINDEHDDLSRPYDTEFAGSFVNVPHKHKGSGMKMKNKTTLRLGITDLLDDLDFDDDAVTVTLVPRAGCDDVTVRGIEIELIR</sequence>
<name>A0ACB9R753_9MYRT</name>
<reference evidence="2" key="1">
    <citation type="journal article" date="2023" name="Front. Plant Sci.">
        <title>Chromosomal-level genome assembly of Melastoma candidum provides insights into trichome evolution.</title>
        <authorList>
            <person name="Zhong Y."/>
            <person name="Wu W."/>
            <person name="Sun C."/>
            <person name="Zou P."/>
            <person name="Liu Y."/>
            <person name="Dai S."/>
            <person name="Zhou R."/>
        </authorList>
    </citation>
    <scope>NUCLEOTIDE SEQUENCE [LARGE SCALE GENOMIC DNA]</scope>
</reference>
<gene>
    <name evidence="1" type="ORF">MLD38_012146</name>
</gene>
<dbReference type="Proteomes" id="UP001057402">
    <property type="component" value="Chromosome 4"/>
</dbReference>
<accession>A0ACB9R753</accession>
<evidence type="ECO:0000313" key="2">
    <source>
        <dbReference type="Proteomes" id="UP001057402"/>
    </source>
</evidence>
<organism evidence="1 2">
    <name type="scientific">Melastoma candidum</name>
    <dbReference type="NCBI Taxonomy" id="119954"/>
    <lineage>
        <taxon>Eukaryota</taxon>
        <taxon>Viridiplantae</taxon>
        <taxon>Streptophyta</taxon>
        <taxon>Embryophyta</taxon>
        <taxon>Tracheophyta</taxon>
        <taxon>Spermatophyta</taxon>
        <taxon>Magnoliopsida</taxon>
        <taxon>eudicotyledons</taxon>
        <taxon>Gunneridae</taxon>
        <taxon>Pentapetalae</taxon>
        <taxon>rosids</taxon>
        <taxon>malvids</taxon>
        <taxon>Myrtales</taxon>
        <taxon>Melastomataceae</taxon>
        <taxon>Melastomatoideae</taxon>
        <taxon>Melastomateae</taxon>
        <taxon>Melastoma</taxon>
    </lineage>
</organism>
<keyword evidence="2" id="KW-1185">Reference proteome</keyword>
<dbReference type="EMBL" id="CM042883">
    <property type="protein sequence ID" value="KAI4374111.1"/>
    <property type="molecule type" value="Genomic_DNA"/>
</dbReference>
<protein>
    <submittedName>
        <fullName evidence="1">Uncharacterized protein</fullName>
    </submittedName>
</protein>
<comment type="caution">
    <text evidence="1">The sequence shown here is derived from an EMBL/GenBank/DDBJ whole genome shotgun (WGS) entry which is preliminary data.</text>
</comment>